<dbReference type="Gene3D" id="3.60.10.10">
    <property type="entry name" value="Endonuclease/exonuclease/phosphatase"/>
    <property type="match status" value="1"/>
</dbReference>
<protein>
    <recommendedName>
        <fullName evidence="3">Endonuclease/exonuclease/phosphatase domain-containing protein</fullName>
    </recommendedName>
</protein>
<sequence>MNSPHAASVSPIGSIYSPPLSNKFSLLSNECDTNINMNSGQISSAFKTLVITNRISTLLPVTAVTLATFPSQGHNSSLAKIKILQWNARGIQGKLPDLQSIAGKYDVICIQETLLTEGKNINVRGYNILRQDIVNPGLRGTCFVIKSTLKASLVQFPLVVHDSFEAAAISMPFQDDELIVFNIYRHPNDDTPA</sequence>
<reference evidence="1 2" key="1">
    <citation type="journal article" date="2019" name="Philos. Trans. R. Soc. Lond., B, Biol. Sci.">
        <title>Ant behaviour and brain gene expression of defending hosts depend on the ecological success of the intruding social parasite.</title>
        <authorList>
            <person name="Kaur R."/>
            <person name="Stoldt M."/>
            <person name="Jongepier E."/>
            <person name="Feldmeyer B."/>
            <person name="Menzel F."/>
            <person name="Bornberg-Bauer E."/>
            <person name="Foitzik S."/>
        </authorList>
    </citation>
    <scope>NUCLEOTIDE SEQUENCE [LARGE SCALE GENOMIC DNA]</scope>
    <source>
        <tissue evidence="1">Whole body</tissue>
    </source>
</reference>
<comment type="caution">
    <text evidence="1">The sequence shown here is derived from an EMBL/GenBank/DDBJ whole genome shotgun (WGS) entry which is preliminary data.</text>
</comment>
<evidence type="ECO:0000313" key="2">
    <source>
        <dbReference type="Proteomes" id="UP000310200"/>
    </source>
</evidence>
<gene>
    <name evidence="1" type="ORF">DBV15_02261</name>
</gene>
<dbReference type="Proteomes" id="UP000310200">
    <property type="component" value="Unassembled WGS sequence"/>
</dbReference>
<dbReference type="SUPFAM" id="SSF56219">
    <property type="entry name" value="DNase I-like"/>
    <property type="match status" value="1"/>
</dbReference>
<keyword evidence="2" id="KW-1185">Reference proteome</keyword>
<dbReference type="EMBL" id="QBLH01001647">
    <property type="protein sequence ID" value="TGZ51459.1"/>
    <property type="molecule type" value="Genomic_DNA"/>
</dbReference>
<evidence type="ECO:0008006" key="3">
    <source>
        <dbReference type="Google" id="ProtNLM"/>
    </source>
</evidence>
<feature type="non-terminal residue" evidence="1">
    <location>
        <position position="193"/>
    </location>
</feature>
<dbReference type="AlphaFoldDB" id="A0A4S2KTK9"/>
<accession>A0A4S2KTK9</accession>
<name>A0A4S2KTK9_9HYME</name>
<evidence type="ECO:0000313" key="1">
    <source>
        <dbReference type="EMBL" id="TGZ51459.1"/>
    </source>
</evidence>
<organism evidence="1 2">
    <name type="scientific">Temnothorax longispinosus</name>
    <dbReference type="NCBI Taxonomy" id="300112"/>
    <lineage>
        <taxon>Eukaryota</taxon>
        <taxon>Metazoa</taxon>
        <taxon>Ecdysozoa</taxon>
        <taxon>Arthropoda</taxon>
        <taxon>Hexapoda</taxon>
        <taxon>Insecta</taxon>
        <taxon>Pterygota</taxon>
        <taxon>Neoptera</taxon>
        <taxon>Endopterygota</taxon>
        <taxon>Hymenoptera</taxon>
        <taxon>Apocrita</taxon>
        <taxon>Aculeata</taxon>
        <taxon>Formicoidea</taxon>
        <taxon>Formicidae</taxon>
        <taxon>Myrmicinae</taxon>
        <taxon>Temnothorax</taxon>
    </lineage>
</organism>
<proteinExistence type="predicted"/>
<dbReference type="InterPro" id="IPR036691">
    <property type="entry name" value="Endo/exonu/phosph_ase_sf"/>
</dbReference>